<dbReference type="Proteomes" id="UP000662770">
    <property type="component" value="Chromosome"/>
</dbReference>
<feature type="domain" description="Cytoskeleton protein RodZ-like C-terminal" evidence="3">
    <location>
        <begin position="278"/>
        <end position="348"/>
    </location>
</feature>
<feature type="compositionally biased region" description="Low complexity" evidence="1">
    <location>
        <begin position="176"/>
        <end position="189"/>
    </location>
</feature>
<proteinExistence type="predicted"/>
<sequence>MTESNNNIDKEELKSEEIQEQMELLGAVLKAAREAKKFTVAEVATRLHLRVAVVEEIEQDDFSNISSATYVRGYVRNYARLVEADTAIVEQCLAQQVPNITPPSMHSFSRKTSIKKRETRWMWLTYLIVIISIALAVAYWLQKPDPVEDNISAPSIEELQTPVEQKNIEPQSNPQSSAIESSATESSAIDAQSATDMLAADQTDTATQDTVTETETVAVPRELAAPATAVEQPLVAQAPVESQAPIESQAVTVPEVQSTSSNEPTAASGASANAAIELSLAGDCWLQIIDGKGQVLADGLKNAGRQIQVAGTPPIKVVLGAPESVKMTYNGAQVSLDKYPAGRVARLTLPQA</sequence>
<evidence type="ECO:0000259" key="3">
    <source>
        <dbReference type="Pfam" id="PF13464"/>
    </source>
</evidence>
<dbReference type="PANTHER" id="PTHR34475">
    <property type="match status" value="1"/>
</dbReference>
<keyword evidence="2" id="KW-0472">Membrane</keyword>
<evidence type="ECO:0000313" key="4">
    <source>
        <dbReference type="EMBL" id="QSX34837.1"/>
    </source>
</evidence>
<dbReference type="PANTHER" id="PTHR34475:SF1">
    <property type="entry name" value="CYTOSKELETON PROTEIN RODZ"/>
    <property type="match status" value="1"/>
</dbReference>
<keyword evidence="2" id="KW-1133">Transmembrane helix</keyword>
<evidence type="ECO:0000313" key="5">
    <source>
        <dbReference type="Proteomes" id="UP000662770"/>
    </source>
</evidence>
<keyword evidence="5" id="KW-1185">Reference proteome</keyword>
<dbReference type="SUPFAM" id="SSF47413">
    <property type="entry name" value="lambda repressor-like DNA-binding domains"/>
    <property type="match status" value="1"/>
</dbReference>
<organism evidence="4 5">
    <name type="scientific">Shewanella avicenniae</name>
    <dbReference type="NCBI Taxonomy" id="2814294"/>
    <lineage>
        <taxon>Bacteria</taxon>
        <taxon>Pseudomonadati</taxon>
        <taxon>Pseudomonadota</taxon>
        <taxon>Gammaproteobacteria</taxon>
        <taxon>Alteromonadales</taxon>
        <taxon>Shewanellaceae</taxon>
        <taxon>Shewanella</taxon>
    </lineage>
</organism>
<dbReference type="Gene3D" id="1.10.260.40">
    <property type="entry name" value="lambda repressor-like DNA-binding domains"/>
    <property type="match status" value="1"/>
</dbReference>
<accession>A0ABX7QUY1</accession>
<evidence type="ECO:0000256" key="1">
    <source>
        <dbReference type="SAM" id="MobiDB-lite"/>
    </source>
</evidence>
<dbReference type="Pfam" id="PF13464">
    <property type="entry name" value="RodZ_C"/>
    <property type="match status" value="1"/>
</dbReference>
<dbReference type="Pfam" id="PF13413">
    <property type="entry name" value="HTH_25"/>
    <property type="match status" value="1"/>
</dbReference>
<protein>
    <submittedName>
        <fullName evidence="4">DUF4115 domain-containing protein</fullName>
    </submittedName>
</protein>
<feature type="compositionally biased region" description="Polar residues" evidence="1">
    <location>
        <begin position="162"/>
        <end position="175"/>
    </location>
</feature>
<dbReference type="EMBL" id="CP071503">
    <property type="protein sequence ID" value="QSX34837.1"/>
    <property type="molecule type" value="Genomic_DNA"/>
</dbReference>
<gene>
    <name evidence="4" type="ORF">JYB87_06330</name>
</gene>
<name>A0ABX7QUY1_9GAMM</name>
<reference evidence="4 5" key="1">
    <citation type="submission" date="2021-03" db="EMBL/GenBank/DDBJ databases">
        <title>Novel species identification of genus Shewanella.</title>
        <authorList>
            <person name="Liu G."/>
            <person name="Zhang Q."/>
        </authorList>
    </citation>
    <scope>NUCLEOTIDE SEQUENCE [LARGE SCALE GENOMIC DNA]</scope>
    <source>
        <strain evidence="4 5">FJAT-51800</strain>
    </source>
</reference>
<feature type="region of interest" description="Disordered" evidence="1">
    <location>
        <begin position="162"/>
        <end position="190"/>
    </location>
</feature>
<dbReference type="InterPro" id="IPR010982">
    <property type="entry name" value="Lambda_DNA-bd_dom_sf"/>
</dbReference>
<dbReference type="InterPro" id="IPR025194">
    <property type="entry name" value="RodZ-like_C"/>
</dbReference>
<keyword evidence="2" id="KW-0812">Transmembrane</keyword>
<dbReference type="InterPro" id="IPR050400">
    <property type="entry name" value="Bact_Cytoskel_RodZ"/>
</dbReference>
<feature type="transmembrane region" description="Helical" evidence="2">
    <location>
        <begin position="121"/>
        <end position="141"/>
    </location>
</feature>
<evidence type="ECO:0000256" key="2">
    <source>
        <dbReference type="SAM" id="Phobius"/>
    </source>
</evidence>
<dbReference type="RefSeq" id="WP_207356034.1">
    <property type="nucleotide sequence ID" value="NZ_CP071503.1"/>
</dbReference>